<gene>
    <name evidence="1" type="ORF">RHMOL_Rhmol05G0039400</name>
</gene>
<protein>
    <submittedName>
        <fullName evidence="1">Uncharacterized protein</fullName>
    </submittedName>
</protein>
<evidence type="ECO:0000313" key="1">
    <source>
        <dbReference type="EMBL" id="KAI8553734.1"/>
    </source>
</evidence>
<evidence type="ECO:0000313" key="2">
    <source>
        <dbReference type="Proteomes" id="UP001062846"/>
    </source>
</evidence>
<sequence>MWNAVTYGLSSSFFFFGPSEIKVQIQLKSLNNNNTKINQSPRTGSKVALDAEALRARQPHRRPCTADEQANKRWLDQTQRAWPTPKKGPKPRYKKSPRQTNPKTLSEIFHRRRPKPRLADHHLPPPLPNTRTALTAP</sequence>
<keyword evidence="2" id="KW-1185">Reference proteome</keyword>
<comment type="caution">
    <text evidence="1">The sequence shown here is derived from an EMBL/GenBank/DDBJ whole genome shotgun (WGS) entry which is preliminary data.</text>
</comment>
<accession>A0ACC0NLQ2</accession>
<proteinExistence type="predicted"/>
<organism evidence="1 2">
    <name type="scientific">Rhododendron molle</name>
    <name type="common">Chinese azalea</name>
    <name type="synonym">Azalea mollis</name>
    <dbReference type="NCBI Taxonomy" id="49168"/>
    <lineage>
        <taxon>Eukaryota</taxon>
        <taxon>Viridiplantae</taxon>
        <taxon>Streptophyta</taxon>
        <taxon>Embryophyta</taxon>
        <taxon>Tracheophyta</taxon>
        <taxon>Spermatophyta</taxon>
        <taxon>Magnoliopsida</taxon>
        <taxon>eudicotyledons</taxon>
        <taxon>Gunneridae</taxon>
        <taxon>Pentapetalae</taxon>
        <taxon>asterids</taxon>
        <taxon>Ericales</taxon>
        <taxon>Ericaceae</taxon>
        <taxon>Ericoideae</taxon>
        <taxon>Rhodoreae</taxon>
        <taxon>Rhododendron</taxon>
    </lineage>
</organism>
<dbReference type="Proteomes" id="UP001062846">
    <property type="component" value="Chromosome 5"/>
</dbReference>
<reference evidence="1" key="1">
    <citation type="submission" date="2022-02" db="EMBL/GenBank/DDBJ databases">
        <title>Plant Genome Project.</title>
        <authorList>
            <person name="Zhang R.-G."/>
        </authorList>
    </citation>
    <scope>NUCLEOTIDE SEQUENCE</scope>
    <source>
        <strain evidence="1">AT1</strain>
    </source>
</reference>
<name>A0ACC0NLQ2_RHOML</name>
<dbReference type="EMBL" id="CM046392">
    <property type="protein sequence ID" value="KAI8553734.1"/>
    <property type="molecule type" value="Genomic_DNA"/>
</dbReference>